<keyword evidence="2" id="KW-1185">Reference proteome</keyword>
<protein>
    <submittedName>
        <fullName evidence="1">Uncharacterized protein</fullName>
    </submittedName>
</protein>
<dbReference type="Proteomes" id="UP000250140">
    <property type="component" value="Unassembled WGS sequence"/>
</dbReference>
<name>A0A8E2JR58_9PEZI</name>
<reference evidence="1 2" key="1">
    <citation type="journal article" date="2016" name="Nat. Commun.">
        <title>Ectomycorrhizal ecology is imprinted in the genome of the dominant symbiotic fungus Cenococcum geophilum.</title>
        <authorList>
            <consortium name="DOE Joint Genome Institute"/>
            <person name="Peter M."/>
            <person name="Kohler A."/>
            <person name="Ohm R.A."/>
            <person name="Kuo A."/>
            <person name="Krutzmann J."/>
            <person name="Morin E."/>
            <person name="Arend M."/>
            <person name="Barry K.W."/>
            <person name="Binder M."/>
            <person name="Choi C."/>
            <person name="Clum A."/>
            <person name="Copeland A."/>
            <person name="Grisel N."/>
            <person name="Haridas S."/>
            <person name="Kipfer T."/>
            <person name="LaButti K."/>
            <person name="Lindquist E."/>
            <person name="Lipzen A."/>
            <person name="Maire R."/>
            <person name="Meier B."/>
            <person name="Mihaltcheva S."/>
            <person name="Molinier V."/>
            <person name="Murat C."/>
            <person name="Poggeler S."/>
            <person name="Quandt C.A."/>
            <person name="Sperisen C."/>
            <person name="Tritt A."/>
            <person name="Tisserant E."/>
            <person name="Crous P.W."/>
            <person name="Henrissat B."/>
            <person name="Nehls U."/>
            <person name="Egli S."/>
            <person name="Spatafora J.W."/>
            <person name="Grigoriev I.V."/>
            <person name="Martin F.M."/>
        </authorList>
    </citation>
    <scope>NUCLEOTIDE SEQUENCE [LARGE SCALE GENOMIC DNA]</scope>
    <source>
        <strain evidence="1 2">CBS 207.34</strain>
    </source>
</reference>
<proteinExistence type="predicted"/>
<dbReference type="AlphaFoldDB" id="A0A8E2JR58"/>
<accession>A0A8E2JR58</accession>
<sequence>MVPYNCTWGSYEVIPWNRKAVNEAGIAEITTEIRETLTIFEKTLFIMYPLKAILLSLAVASSVAARPQTGGQDVVIECFPGADGFPFSVTTIDSGVCATSAEIGEGFPKATSAQLLSTGVVTSCRAFAADNCSGLSTTFTTTQTTLAPGIAGNVGSYSCP</sequence>
<gene>
    <name evidence="1" type="ORF">AOQ84DRAFT_378609</name>
</gene>
<evidence type="ECO:0000313" key="1">
    <source>
        <dbReference type="EMBL" id="OCL06438.1"/>
    </source>
</evidence>
<dbReference type="EMBL" id="KV750071">
    <property type="protein sequence ID" value="OCL06438.1"/>
    <property type="molecule type" value="Genomic_DNA"/>
</dbReference>
<evidence type="ECO:0000313" key="2">
    <source>
        <dbReference type="Proteomes" id="UP000250140"/>
    </source>
</evidence>
<organism evidence="1 2">
    <name type="scientific">Glonium stellatum</name>
    <dbReference type="NCBI Taxonomy" id="574774"/>
    <lineage>
        <taxon>Eukaryota</taxon>
        <taxon>Fungi</taxon>
        <taxon>Dikarya</taxon>
        <taxon>Ascomycota</taxon>
        <taxon>Pezizomycotina</taxon>
        <taxon>Dothideomycetes</taxon>
        <taxon>Pleosporomycetidae</taxon>
        <taxon>Gloniales</taxon>
        <taxon>Gloniaceae</taxon>
        <taxon>Glonium</taxon>
    </lineage>
</organism>